<dbReference type="OrthoDB" id="347684at2759"/>
<feature type="compositionally biased region" description="Basic and acidic residues" evidence="1">
    <location>
        <begin position="192"/>
        <end position="202"/>
    </location>
</feature>
<evidence type="ECO:0000256" key="1">
    <source>
        <dbReference type="SAM" id="MobiDB-lite"/>
    </source>
</evidence>
<feature type="region of interest" description="Disordered" evidence="1">
    <location>
        <begin position="182"/>
        <end position="227"/>
    </location>
</feature>
<reference evidence="2" key="1">
    <citation type="submission" date="2013-10" db="EMBL/GenBank/DDBJ databases">
        <title>Genomic analysis of the causative agents of coccidiosis in chickens.</title>
        <authorList>
            <person name="Reid A.J."/>
            <person name="Blake D."/>
            <person name="Billington K."/>
            <person name="Browne H."/>
            <person name="Dunn M."/>
            <person name="Hung S."/>
            <person name="Kawahara F."/>
            <person name="Miranda-Saavedra D."/>
            <person name="Mourier T."/>
            <person name="Nagra H."/>
            <person name="Otto T.D."/>
            <person name="Rawlings N."/>
            <person name="Sanchez A."/>
            <person name="Sanders M."/>
            <person name="Subramaniam C."/>
            <person name="Tay Y."/>
            <person name="Dear P."/>
            <person name="Doerig C."/>
            <person name="Gruber A."/>
            <person name="Parkinson J."/>
            <person name="Shirley M."/>
            <person name="Wan K.L."/>
            <person name="Berriman M."/>
            <person name="Tomley F."/>
            <person name="Pain A."/>
        </authorList>
    </citation>
    <scope>NUCLEOTIDE SEQUENCE [LARGE SCALE GENOMIC DNA]</scope>
    <source>
        <strain evidence="2">Houghton</strain>
    </source>
</reference>
<dbReference type="Proteomes" id="UP000030747">
    <property type="component" value="Unassembled WGS sequence"/>
</dbReference>
<reference evidence="2" key="2">
    <citation type="submission" date="2013-10" db="EMBL/GenBank/DDBJ databases">
        <authorList>
            <person name="Aslett M."/>
        </authorList>
    </citation>
    <scope>NUCLEOTIDE SEQUENCE [LARGE SCALE GENOMIC DNA]</scope>
    <source>
        <strain evidence="2">Houghton</strain>
    </source>
</reference>
<evidence type="ECO:0000313" key="2">
    <source>
        <dbReference type="EMBL" id="CDJ37551.1"/>
    </source>
</evidence>
<sequence>MEDDRELSAILDMCLEMEEERSLVPPAALHVAQTGFAERQGMHIRPQYQHSVQAAQAAGPLLNEAVFQPHLPPYSQLHQGTGAGIAQGQQGWRSASMEVFSGPYIGNPQMNSLGTSYFPPASNYPYFSGIGSSAAPLAEGALPNWGLGGPWPPEAPCAPSVVSHGESGSTFHPAFASGPPCSLAVEGLPAHQETRSHPHDHSGPTSTDGTSQRDTASLKKPQKRRSAAILSQLVIPGKRRRGQRVKNKQLYSGVTPEGPIEFVAFAPSEAQGSAATISKIQASSGFLGEPSWSSTEASSGESENIVPSTAQTTDAPCSESRSQLTESVPVSGSSDAYHPFYKLPVLQENAIVRKFCVGNAFGHTILLVHPSSALRFMLTSFAKLRITEREANGIIIESQRIVNHLFNFHKSAVPWRSASKAVLTLGLRYLMLDSLLCAVDLLGPAMDAPQWWPKLIKLIPTKIAIADLRLQLNRSKYYALLAERLSAASESIKNGQRPGAKETVALKRDLFCTEMSLPLFKKPQWDIWRYYHKLSCGDAPEHACG</sequence>
<dbReference type="GeneID" id="25252383"/>
<dbReference type="RefSeq" id="XP_013228389.1">
    <property type="nucleotide sequence ID" value="XM_013372935.1"/>
</dbReference>
<feature type="compositionally biased region" description="Polar residues" evidence="1">
    <location>
        <begin position="305"/>
        <end position="322"/>
    </location>
</feature>
<dbReference type="EMBL" id="HG673766">
    <property type="protein sequence ID" value="CDJ37551.1"/>
    <property type="molecule type" value="Genomic_DNA"/>
</dbReference>
<keyword evidence="3" id="KW-1185">Reference proteome</keyword>
<feature type="compositionally biased region" description="Polar residues" evidence="1">
    <location>
        <begin position="203"/>
        <end position="215"/>
    </location>
</feature>
<accession>U6KL62</accession>
<dbReference type="VEuPathDB" id="ToxoDB:ETH_00016145"/>
<proteinExistence type="predicted"/>
<name>U6KL62_EIMTE</name>
<gene>
    <name evidence="2" type="ORF">ETH_00016145</name>
</gene>
<dbReference type="VEuPathDB" id="ToxoDB:ETH2_1593300"/>
<protein>
    <submittedName>
        <fullName evidence="2">Uncharacterized protein</fullName>
    </submittedName>
</protein>
<organism evidence="2 3">
    <name type="scientific">Eimeria tenella</name>
    <name type="common">Coccidian parasite</name>
    <dbReference type="NCBI Taxonomy" id="5802"/>
    <lineage>
        <taxon>Eukaryota</taxon>
        <taxon>Sar</taxon>
        <taxon>Alveolata</taxon>
        <taxon>Apicomplexa</taxon>
        <taxon>Conoidasida</taxon>
        <taxon>Coccidia</taxon>
        <taxon>Eucoccidiorida</taxon>
        <taxon>Eimeriorina</taxon>
        <taxon>Eimeriidae</taxon>
        <taxon>Eimeria</taxon>
    </lineage>
</organism>
<dbReference type="AlphaFoldDB" id="U6KL62"/>
<feature type="region of interest" description="Disordered" evidence="1">
    <location>
        <begin position="288"/>
        <end position="322"/>
    </location>
</feature>
<evidence type="ECO:0000313" key="3">
    <source>
        <dbReference type="Proteomes" id="UP000030747"/>
    </source>
</evidence>
<feature type="compositionally biased region" description="Low complexity" evidence="1">
    <location>
        <begin position="289"/>
        <end position="303"/>
    </location>
</feature>